<dbReference type="SUPFAM" id="SSF52833">
    <property type="entry name" value="Thioredoxin-like"/>
    <property type="match status" value="1"/>
</dbReference>
<feature type="domain" description="Glutaredoxin" evidence="5">
    <location>
        <begin position="29"/>
        <end position="90"/>
    </location>
</feature>
<reference evidence="6" key="1">
    <citation type="submission" date="2023-07" db="EMBL/GenBank/DDBJ databases">
        <authorList>
            <consortium name="AG Swart"/>
            <person name="Singh M."/>
            <person name="Singh A."/>
            <person name="Seah K."/>
            <person name="Emmerich C."/>
        </authorList>
    </citation>
    <scope>NUCLEOTIDE SEQUENCE</scope>
    <source>
        <strain evidence="6">DP1</strain>
    </source>
</reference>
<name>A0AAD1Y2M5_EUPCR</name>
<evidence type="ECO:0000256" key="1">
    <source>
        <dbReference type="ARBA" id="ARBA00022448"/>
    </source>
</evidence>
<dbReference type="PROSITE" id="PS51354">
    <property type="entry name" value="GLUTAREDOXIN_2"/>
    <property type="match status" value="1"/>
</dbReference>
<protein>
    <recommendedName>
        <fullName evidence="5">Glutaredoxin domain-containing protein</fullName>
    </recommendedName>
</protein>
<keyword evidence="3" id="KW-1015">Disulfide bond</keyword>
<dbReference type="Pfam" id="PF00462">
    <property type="entry name" value="Glutaredoxin"/>
    <property type="match status" value="1"/>
</dbReference>
<dbReference type="InterPro" id="IPR014025">
    <property type="entry name" value="Glutaredoxin_subgr"/>
</dbReference>
<dbReference type="InterPro" id="IPR002109">
    <property type="entry name" value="Glutaredoxin"/>
</dbReference>
<evidence type="ECO:0000313" key="6">
    <source>
        <dbReference type="EMBL" id="CAI2383514.1"/>
    </source>
</evidence>
<dbReference type="Gene3D" id="3.40.30.10">
    <property type="entry name" value="Glutaredoxin"/>
    <property type="match status" value="1"/>
</dbReference>
<dbReference type="EMBL" id="CAMPGE010025789">
    <property type="protein sequence ID" value="CAI2383514.1"/>
    <property type="molecule type" value="Genomic_DNA"/>
</dbReference>
<dbReference type="InterPro" id="IPR036249">
    <property type="entry name" value="Thioredoxin-like_sf"/>
</dbReference>
<dbReference type="PROSITE" id="PS00195">
    <property type="entry name" value="GLUTAREDOXIN_1"/>
    <property type="match status" value="1"/>
</dbReference>
<keyword evidence="1" id="KW-0813">Transport</keyword>
<dbReference type="InterPro" id="IPR011767">
    <property type="entry name" value="GLR_AS"/>
</dbReference>
<dbReference type="GO" id="GO:0015038">
    <property type="term" value="F:glutathione disulfide oxidoreductase activity"/>
    <property type="evidence" value="ECO:0007669"/>
    <property type="project" value="TreeGrafter"/>
</dbReference>
<keyword evidence="2" id="KW-0249">Electron transport</keyword>
<dbReference type="PANTHER" id="PTHR45694:SF26">
    <property type="entry name" value="GRX1P"/>
    <property type="match status" value="1"/>
</dbReference>
<organism evidence="6 7">
    <name type="scientific">Euplotes crassus</name>
    <dbReference type="NCBI Taxonomy" id="5936"/>
    <lineage>
        <taxon>Eukaryota</taxon>
        <taxon>Sar</taxon>
        <taxon>Alveolata</taxon>
        <taxon>Ciliophora</taxon>
        <taxon>Intramacronucleata</taxon>
        <taxon>Spirotrichea</taxon>
        <taxon>Hypotrichia</taxon>
        <taxon>Euplotida</taxon>
        <taxon>Euplotidae</taxon>
        <taxon>Moneuplotes</taxon>
    </lineage>
</organism>
<evidence type="ECO:0000256" key="4">
    <source>
        <dbReference type="ARBA" id="ARBA00023284"/>
    </source>
</evidence>
<keyword evidence="4" id="KW-0676">Redox-active center</keyword>
<evidence type="ECO:0000313" key="7">
    <source>
        <dbReference type="Proteomes" id="UP001295684"/>
    </source>
</evidence>
<evidence type="ECO:0000259" key="5">
    <source>
        <dbReference type="Pfam" id="PF00462"/>
    </source>
</evidence>
<dbReference type="PANTHER" id="PTHR45694">
    <property type="entry name" value="GLUTAREDOXIN 2"/>
    <property type="match status" value="1"/>
</dbReference>
<keyword evidence="7" id="KW-1185">Reference proteome</keyword>
<dbReference type="PRINTS" id="PR00160">
    <property type="entry name" value="GLUTAREDOXIN"/>
</dbReference>
<dbReference type="CDD" id="cd03419">
    <property type="entry name" value="GRX_GRXh_1_2_like"/>
    <property type="match status" value="1"/>
</dbReference>
<dbReference type="AlphaFoldDB" id="A0AAD1Y2M5"/>
<dbReference type="GO" id="GO:0005737">
    <property type="term" value="C:cytoplasm"/>
    <property type="evidence" value="ECO:0007669"/>
    <property type="project" value="TreeGrafter"/>
</dbReference>
<dbReference type="InterPro" id="IPR011899">
    <property type="entry name" value="Glutaredoxin_euk/vir"/>
</dbReference>
<dbReference type="GO" id="GO:0034599">
    <property type="term" value="P:cellular response to oxidative stress"/>
    <property type="evidence" value="ECO:0007669"/>
    <property type="project" value="TreeGrafter"/>
</dbReference>
<sequence length="118" mass="13359">MFGNPSTISKAALAQVKVVKSHIQEYPMLMYVKSTCPYCKKAKELMEKGQVDYKKFVLDQLEEGRFIKEALVEITGQRTVPNIFIAGKHIGGFSDINELHEKNELKPKLDAANVKNIF</sequence>
<dbReference type="Proteomes" id="UP001295684">
    <property type="component" value="Unassembled WGS sequence"/>
</dbReference>
<dbReference type="NCBIfam" id="TIGR02180">
    <property type="entry name" value="GRX_euk"/>
    <property type="match status" value="1"/>
</dbReference>
<gene>
    <name evidence="6" type="ORF">ECRASSUSDP1_LOCUS25017</name>
</gene>
<evidence type="ECO:0000256" key="3">
    <source>
        <dbReference type="ARBA" id="ARBA00023157"/>
    </source>
</evidence>
<accession>A0AAD1Y2M5</accession>
<evidence type="ECO:0000256" key="2">
    <source>
        <dbReference type="ARBA" id="ARBA00022982"/>
    </source>
</evidence>
<proteinExistence type="predicted"/>
<comment type="caution">
    <text evidence="6">The sequence shown here is derived from an EMBL/GenBank/DDBJ whole genome shotgun (WGS) entry which is preliminary data.</text>
</comment>